<comment type="caution">
    <text evidence="3">The sequence shown here is derived from an EMBL/GenBank/DDBJ whole genome shotgun (WGS) entry which is preliminary data.</text>
</comment>
<proteinExistence type="predicted"/>
<dbReference type="OrthoDB" id="9803017at2"/>
<evidence type="ECO:0000256" key="1">
    <source>
        <dbReference type="ARBA" id="ARBA00022603"/>
    </source>
</evidence>
<accession>A0A4R6RTU1</accession>
<dbReference type="AlphaFoldDB" id="A0A4R6RTU1"/>
<dbReference type="SUPFAM" id="SSF53335">
    <property type="entry name" value="S-adenosyl-L-methionine-dependent methyltransferases"/>
    <property type="match status" value="1"/>
</dbReference>
<organism evidence="3 4">
    <name type="scientific">Leucobacter luti</name>
    <dbReference type="NCBI Taxonomy" id="340320"/>
    <lineage>
        <taxon>Bacteria</taxon>
        <taxon>Bacillati</taxon>
        <taxon>Actinomycetota</taxon>
        <taxon>Actinomycetes</taxon>
        <taxon>Micrococcales</taxon>
        <taxon>Microbacteriaceae</taxon>
        <taxon>Leucobacter</taxon>
    </lineage>
</organism>
<keyword evidence="1 3" id="KW-0489">Methyltransferase</keyword>
<dbReference type="PANTHER" id="PTHR43542:SF1">
    <property type="entry name" value="METHYLTRANSFERASE"/>
    <property type="match status" value="1"/>
</dbReference>
<reference evidence="3 4" key="1">
    <citation type="submission" date="2019-03" db="EMBL/GenBank/DDBJ databases">
        <title>Genomic analyses of the natural microbiome of Caenorhabditis elegans.</title>
        <authorList>
            <person name="Samuel B."/>
        </authorList>
    </citation>
    <scope>NUCLEOTIDE SEQUENCE [LARGE SCALE GENOMIC DNA]</scope>
    <source>
        <strain evidence="3 4">JUb18</strain>
    </source>
</reference>
<dbReference type="Pfam" id="PF03602">
    <property type="entry name" value="Cons_hypoth95"/>
    <property type="match status" value="1"/>
</dbReference>
<dbReference type="GO" id="GO:0008168">
    <property type="term" value="F:methyltransferase activity"/>
    <property type="evidence" value="ECO:0007669"/>
    <property type="project" value="UniProtKB-KW"/>
</dbReference>
<dbReference type="Proteomes" id="UP000295601">
    <property type="component" value="Unassembled WGS sequence"/>
</dbReference>
<dbReference type="CDD" id="cd02440">
    <property type="entry name" value="AdoMet_MTases"/>
    <property type="match status" value="1"/>
</dbReference>
<sequence>MTRVIAGAAGSLRLEVPQAGTRPTSDRVREAIFSRLEAWDLIDDTRVLDLYAGSGALGLEAASRGAREVTLVEKNPQAAQVATRNRSTVLTAFRDGHAPRITVVRQSVQGFLDSAGHTSDPDSALPASSIWDVVLLDPPYDLSEAELTANLSALVPLLAPGACVLVERSTRTPEPGWPEGLSPLREKRYGETALWWAEPSTEAEADHSLDLL</sequence>
<gene>
    <name evidence="3" type="ORF">EDF62_2860</name>
</gene>
<dbReference type="InterPro" id="IPR029063">
    <property type="entry name" value="SAM-dependent_MTases_sf"/>
</dbReference>
<dbReference type="PANTHER" id="PTHR43542">
    <property type="entry name" value="METHYLTRANSFERASE"/>
    <property type="match status" value="1"/>
</dbReference>
<evidence type="ECO:0000256" key="2">
    <source>
        <dbReference type="ARBA" id="ARBA00022679"/>
    </source>
</evidence>
<evidence type="ECO:0000313" key="3">
    <source>
        <dbReference type="EMBL" id="TDP90292.1"/>
    </source>
</evidence>
<dbReference type="PIRSF" id="PIRSF004553">
    <property type="entry name" value="CHP00095"/>
    <property type="match status" value="1"/>
</dbReference>
<dbReference type="Gene3D" id="3.40.50.150">
    <property type="entry name" value="Vaccinia Virus protein VP39"/>
    <property type="match status" value="1"/>
</dbReference>
<dbReference type="RefSeq" id="WP_133617471.1">
    <property type="nucleotide sequence ID" value="NZ_CP080492.1"/>
</dbReference>
<keyword evidence="2 3" id="KW-0808">Transferase</keyword>
<dbReference type="EMBL" id="SNYA01000007">
    <property type="protein sequence ID" value="TDP90292.1"/>
    <property type="molecule type" value="Genomic_DNA"/>
</dbReference>
<name>A0A4R6RTU1_9MICO</name>
<dbReference type="GO" id="GO:0031167">
    <property type="term" value="P:rRNA methylation"/>
    <property type="evidence" value="ECO:0007669"/>
    <property type="project" value="InterPro"/>
</dbReference>
<evidence type="ECO:0000313" key="4">
    <source>
        <dbReference type="Proteomes" id="UP000295601"/>
    </source>
</evidence>
<keyword evidence="4" id="KW-1185">Reference proteome</keyword>
<dbReference type="InterPro" id="IPR004398">
    <property type="entry name" value="RNA_MeTrfase_RsmD"/>
</dbReference>
<protein>
    <submittedName>
        <fullName evidence="3">16S rRNA (Guanine966-N2)-methyltransferase</fullName>
    </submittedName>
</protein>
<dbReference type="NCBIfam" id="TIGR00095">
    <property type="entry name" value="16S rRNA (guanine(966)-N(2))-methyltransferase RsmD"/>
    <property type="match status" value="1"/>
</dbReference>